<evidence type="ECO:0000313" key="6">
    <source>
        <dbReference type="Proteomes" id="UP001557485"/>
    </source>
</evidence>
<dbReference type="InterPro" id="IPR050624">
    <property type="entry name" value="HTH-type_Tx_Regulator"/>
</dbReference>
<dbReference type="PANTHER" id="PTHR43479">
    <property type="entry name" value="ACREF/ENVCD OPERON REPRESSOR-RELATED"/>
    <property type="match status" value="1"/>
</dbReference>
<accession>A0ABV3U6V1</accession>
<dbReference type="RefSeq" id="WP_368381886.1">
    <property type="nucleotide sequence ID" value="NZ_JBFRYA010000009.1"/>
</dbReference>
<dbReference type="SUPFAM" id="SSF46689">
    <property type="entry name" value="Homeodomain-like"/>
    <property type="match status" value="1"/>
</dbReference>
<protein>
    <submittedName>
        <fullName evidence="5">TetR/AcrR family transcriptional regulator</fullName>
    </submittedName>
</protein>
<name>A0ABV3U6V1_9GAMM</name>
<organism evidence="5 6">
    <name type="scientific">Zhongshania guokunii</name>
    <dbReference type="NCBI Taxonomy" id="641783"/>
    <lineage>
        <taxon>Bacteria</taxon>
        <taxon>Pseudomonadati</taxon>
        <taxon>Pseudomonadota</taxon>
        <taxon>Gammaproteobacteria</taxon>
        <taxon>Cellvibrionales</taxon>
        <taxon>Spongiibacteraceae</taxon>
        <taxon>Zhongshania</taxon>
    </lineage>
</organism>
<keyword evidence="1 2" id="KW-0238">DNA-binding</keyword>
<evidence type="ECO:0000259" key="4">
    <source>
        <dbReference type="PROSITE" id="PS50977"/>
    </source>
</evidence>
<dbReference type="InterPro" id="IPR009057">
    <property type="entry name" value="Homeodomain-like_sf"/>
</dbReference>
<sequence>MSPVRLAEPERQKGNANSLRGKGRPLQEESEETLRDLYRVAYKHFVLNGYDGASIQAIAKEAGVTRQTIHNRFGSKEQFFQTVIKESDKRLAKSFVIDPLLDSDDPILIFNYLANLLYAIYTEKNKIPFFQVMDSALSKHPEMGEQHGKSLNEAFKIIIKYIRQCSPTDGKHIDASMGAARDFVSLIHGYALPVIQARQEMPTARKQKSEIQAIVLRFLRGIGFSEI</sequence>
<keyword evidence="6" id="KW-1185">Reference proteome</keyword>
<gene>
    <name evidence="5" type="ORF">AB4876_11925</name>
</gene>
<dbReference type="PANTHER" id="PTHR43479:SF11">
    <property type="entry name" value="ACREF_ENVCD OPERON REPRESSOR-RELATED"/>
    <property type="match status" value="1"/>
</dbReference>
<feature type="DNA-binding region" description="H-T-H motif" evidence="2">
    <location>
        <begin position="54"/>
        <end position="73"/>
    </location>
</feature>
<evidence type="ECO:0000256" key="3">
    <source>
        <dbReference type="SAM" id="MobiDB-lite"/>
    </source>
</evidence>
<evidence type="ECO:0000256" key="2">
    <source>
        <dbReference type="PROSITE-ProRule" id="PRU00335"/>
    </source>
</evidence>
<evidence type="ECO:0000256" key="1">
    <source>
        <dbReference type="ARBA" id="ARBA00023125"/>
    </source>
</evidence>
<dbReference type="InterPro" id="IPR001647">
    <property type="entry name" value="HTH_TetR"/>
</dbReference>
<evidence type="ECO:0000313" key="5">
    <source>
        <dbReference type="EMBL" id="MEX1669619.1"/>
    </source>
</evidence>
<dbReference type="Proteomes" id="UP001557485">
    <property type="component" value="Unassembled WGS sequence"/>
</dbReference>
<feature type="domain" description="HTH tetR-type" evidence="4">
    <location>
        <begin position="31"/>
        <end position="91"/>
    </location>
</feature>
<dbReference type="EMBL" id="JBFRYA010000009">
    <property type="protein sequence ID" value="MEX1669619.1"/>
    <property type="molecule type" value="Genomic_DNA"/>
</dbReference>
<feature type="region of interest" description="Disordered" evidence="3">
    <location>
        <begin position="1"/>
        <end position="28"/>
    </location>
</feature>
<comment type="caution">
    <text evidence="5">The sequence shown here is derived from an EMBL/GenBank/DDBJ whole genome shotgun (WGS) entry which is preliminary data.</text>
</comment>
<reference evidence="5 6" key="1">
    <citation type="journal article" date="2011" name="Int. J. Syst. Evol. Microbiol.">
        <title>Zhongshania antarctica gen. nov., sp. nov. and Zhongshania guokunii sp. nov., gammaproteobacteria respectively isolated from coastal attached (fast) ice and surface seawater of the Antarctic.</title>
        <authorList>
            <person name="Li H.J."/>
            <person name="Zhang X.Y."/>
            <person name="Chen C.X."/>
            <person name="Zhang Y.J."/>
            <person name="Gao Z.M."/>
            <person name="Yu Y."/>
            <person name="Chen X.L."/>
            <person name="Chen B."/>
            <person name="Zhang Y.Z."/>
        </authorList>
    </citation>
    <scope>NUCLEOTIDE SEQUENCE [LARGE SCALE GENOMIC DNA]</scope>
    <source>
        <strain evidence="5 6">ZS6-22T</strain>
    </source>
</reference>
<dbReference type="PROSITE" id="PS50977">
    <property type="entry name" value="HTH_TETR_2"/>
    <property type="match status" value="1"/>
</dbReference>
<dbReference type="Gene3D" id="1.10.357.10">
    <property type="entry name" value="Tetracycline Repressor, domain 2"/>
    <property type="match status" value="1"/>
</dbReference>
<dbReference type="Pfam" id="PF00440">
    <property type="entry name" value="TetR_N"/>
    <property type="match status" value="1"/>
</dbReference>
<proteinExistence type="predicted"/>